<keyword evidence="7 9" id="KW-0503">Monooxygenase</keyword>
<dbReference type="FunFam" id="1.10.630.10:FF:000043">
    <property type="entry name" value="Cytochrome P450 99A2"/>
    <property type="match status" value="1"/>
</dbReference>
<evidence type="ECO:0008006" key="12">
    <source>
        <dbReference type="Google" id="ProtNLM"/>
    </source>
</evidence>
<evidence type="ECO:0000256" key="4">
    <source>
        <dbReference type="ARBA" id="ARBA00022723"/>
    </source>
</evidence>
<keyword evidence="6 8" id="KW-0408">Iron</keyword>
<evidence type="ECO:0000256" key="8">
    <source>
        <dbReference type="PIRSR" id="PIRSR602401-1"/>
    </source>
</evidence>
<name>V7C777_PHAVU</name>
<evidence type="ECO:0000256" key="2">
    <source>
        <dbReference type="ARBA" id="ARBA00010617"/>
    </source>
</evidence>
<dbReference type="OMA" id="NEHQESR"/>
<dbReference type="InterPro" id="IPR017972">
    <property type="entry name" value="Cyt_P450_CS"/>
</dbReference>
<evidence type="ECO:0000256" key="3">
    <source>
        <dbReference type="ARBA" id="ARBA00022617"/>
    </source>
</evidence>
<keyword evidence="3 8" id="KW-0349">Heme</keyword>
<reference evidence="11" key="1">
    <citation type="journal article" date="2014" name="Nat. Genet.">
        <title>A reference genome for common bean and genome-wide analysis of dual domestications.</title>
        <authorList>
            <person name="Schmutz J."/>
            <person name="McClean P.E."/>
            <person name="Mamidi S."/>
            <person name="Wu G.A."/>
            <person name="Cannon S.B."/>
            <person name="Grimwood J."/>
            <person name="Jenkins J."/>
            <person name="Shu S."/>
            <person name="Song Q."/>
            <person name="Chavarro C."/>
            <person name="Torres-Torres M."/>
            <person name="Geffroy V."/>
            <person name="Moghaddam S.M."/>
            <person name="Gao D."/>
            <person name="Abernathy B."/>
            <person name="Barry K."/>
            <person name="Blair M."/>
            <person name="Brick M.A."/>
            <person name="Chovatia M."/>
            <person name="Gepts P."/>
            <person name="Goodstein D.M."/>
            <person name="Gonzales M."/>
            <person name="Hellsten U."/>
            <person name="Hyten D.L."/>
            <person name="Jia G."/>
            <person name="Kelly J.D."/>
            <person name="Kudrna D."/>
            <person name="Lee R."/>
            <person name="Richard M.M."/>
            <person name="Miklas P.N."/>
            <person name="Osorno J.M."/>
            <person name="Rodrigues J."/>
            <person name="Thareau V."/>
            <person name="Urrea C.A."/>
            <person name="Wang M."/>
            <person name="Yu Y."/>
            <person name="Zhang M."/>
            <person name="Wing R.A."/>
            <person name="Cregan P.B."/>
            <person name="Rokhsar D.S."/>
            <person name="Jackson S.A."/>
        </authorList>
    </citation>
    <scope>NUCLEOTIDE SEQUENCE [LARGE SCALE GENOMIC DNA]</scope>
    <source>
        <strain evidence="11">cv. G19833</strain>
    </source>
</reference>
<feature type="binding site" description="axial binding residue" evidence="8">
    <location>
        <position position="426"/>
    </location>
    <ligand>
        <name>heme</name>
        <dbReference type="ChEBI" id="CHEBI:30413"/>
    </ligand>
    <ligandPart>
        <name>Fe</name>
        <dbReference type="ChEBI" id="CHEBI:18248"/>
    </ligandPart>
</feature>
<protein>
    <recommendedName>
        <fullName evidence="12">Cytochrome P450 71D11</fullName>
    </recommendedName>
</protein>
<dbReference type="Pfam" id="PF00067">
    <property type="entry name" value="p450"/>
    <property type="match status" value="1"/>
</dbReference>
<dbReference type="SUPFAM" id="SSF48264">
    <property type="entry name" value="Cytochrome P450"/>
    <property type="match status" value="1"/>
</dbReference>
<organism evidence="10 11">
    <name type="scientific">Phaseolus vulgaris</name>
    <name type="common">Kidney bean</name>
    <name type="synonym">French bean</name>
    <dbReference type="NCBI Taxonomy" id="3885"/>
    <lineage>
        <taxon>Eukaryota</taxon>
        <taxon>Viridiplantae</taxon>
        <taxon>Streptophyta</taxon>
        <taxon>Embryophyta</taxon>
        <taxon>Tracheophyta</taxon>
        <taxon>Spermatophyta</taxon>
        <taxon>Magnoliopsida</taxon>
        <taxon>eudicotyledons</taxon>
        <taxon>Gunneridae</taxon>
        <taxon>Pentapetalae</taxon>
        <taxon>rosids</taxon>
        <taxon>fabids</taxon>
        <taxon>Fabales</taxon>
        <taxon>Fabaceae</taxon>
        <taxon>Papilionoideae</taxon>
        <taxon>50 kb inversion clade</taxon>
        <taxon>NPAAA clade</taxon>
        <taxon>indigoferoid/millettioid clade</taxon>
        <taxon>Phaseoleae</taxon>
        <taxon>Phaseolus</taxon>
    </lineage>
</organism>
<proteinExistence type="inferred from homology"/>
<dbReference type="PRINTS" id="PR00463">
    <property type="entry name" value="EP450I"/>
</dbReference>
<evidence type="ECO:0000313" key="11">
    <source>
        <dbReference type="Proteomes" id="UP000000226"/>
    </source>
</evidence>
<dbReference type="GO" id="GO:0020037">
    <property type="term" value="F:heme binding"/>
    <property type="evidence" value="ECO:0007669"/>
    <property type="project" value="InterPro"/>
</dbReference>
<dbReference type="PROSITE" id="PS00086">
    <property type="entry name" value="CYTOCHROME_P450"/>
    <property type="match status" value="1"/>
</dbReference>
<dbReference type="PANTHER" id="PTHR47955">
    <property type="entry name" value="CYTOCHROME P450 FAMILY 71 PROTEIN"/>
    <property type="match status" value="1"/>
</dbReference>
<accession>V7C777</accession>
<evidence type="ECO:0000256" key="9">
    <source>
        <dbReference type="RuleBase" id="RU000461"/>
    </source>
</evidence>
<keyword evidence="5 9" id="KW-0560">Oxidoreductase</keyword>
<dbReference type="Gene3D" id="1.10.630.10">
    <property type="entry name" value="Cytochrome P450"/>
    <property type="match status" value="1"/>
</dbReference>
<dbReference type="EMBL" id="CM002290">
    <property type="protein sequence ID" value="ESW25125.1"/>
    <property type="molecule type" value="Genomic_DNA"/>
</dbReference>
<comment type="cofactor">
    <cofactor evidence="1 8">
        <name>heme</name>
        <dbReference type="ChEBI" id="CHEBI:30413"/>
    </cofactor>
</comment>
<gene>
    <name evidence="10" type="ORF">PHAVU_003G009300g</name>
</gene>
<evidence type="ECO:0000313" key="10">
    <source>
        <dbReference type="EMBL" id="ESW25125.1"/>
    </source>
</evidence>
<dbReference type="InterPro" id="IPR036396">
    <property type="entry name" value="Cyt_P450_sf"/>
</dbReference>
<dbReference type="SMR" id="V7C777"/>
<dbReference type="PANTHER" id="PTHR47955:SF8">
    <property type="entry name" value="CYTOCHROME P450 71D11-LIKE"/>
    <property type="match status" value="1"/>
</dbReference>
<evidence type="ECO:0000256" key="7">
    <source>
        <dbReference type="ARBA" id="ARBA00023033"/>
    </source>
</evidence>
<dbReference type="GO" id="GO:0016705">
    <property type="term" value="F:oxidoreductase activity, acting on paired donors, with incorporation or reduction of molecular oxygen"/>
    <property type="evidence" value="ECO:0007669"/>
    <property type="project" value="InterPro"/>
</dbReference>
<evidence type="ECO:0000256" key="6">
    <source>
        <dbReference type="ARBA" id="ARBA00023004"/>
    </source>
</evidence>
<evidence type="ECO:0000256" key="5">
    <source>
        <dbReference type="ARBA" id="ARBA00023002"/>
    </source>
</evidence>
<dbReference type="AlphaFoldDB" id="V7C777"/>
<dbReference type="InterPro" id="IPR001128">
    <property type="entry name" value="Cyt_P450"/>
</dbReference>
<dbReference type="OrthoDB" id="1470350at2759"/>
<dbReference type="STRING" id="3885.V7C777"/>
<dbReference type="CDD" id="cd11072">
    <property type="entry name" value="CYP71-like"/>
    <property type="match status" value="1"/>
</dbReference>
<dbReference type="InterPro" id="IPR002401">
    <property type="entry name" value="Cyt_P450_E_grp-I"/>
</dbReference>
<keyword evidence="11" id="KW-1185">Reference proteome</keyword>
<dbReference type="GO" id="GO:0004497">
    <property type="term" value="F:monooxygenase activity"/>
    <property type="evidence" value="ECO:0007669"/>
    <property type="project" value="UniProtKB-KW"/>
</dbReference>
<comment type="similarity">
    <text evidence="2 9">Belongs to the cytochrome P450 family.</text>
</comment>
<sequence>MILLLKIVFNHYKANSTPNNMPPGPWKLPIIGNIHHLLTSAPHQKLRDLAKMYGPLMRLQLGEVTVIVVSSPKYAREIMKTHDAIFASRPQSVTSDILSYDSSGIASAPYGNYWKVIRKMCTMELLGKTRVNSFQPIREEEFINLIKMIDSKKESPVNLTEVVLSSIYSIVSRAAFGNKCKDQEEFISLVKEGLVVLGDLFPSGRWLQHVTGFRPKLERLHQQIDRILENIIIEHKETRSNGKEGQSAESEDLVDILLKLQDGNDRNDNICLTDDNIKATIQEIFSAGGEPSAITIDWAMAEMVKDPRVMKKAQAEVRKVVNMKGKVDDTCINELKYLKSVVKEILRLHPPGPLLLPRECGERCEIGGYDIAAKSLIIVNAWAIGRDPNYWSDPERFYPERFIDSSIDYKGCNFEYIPFGAGRRICPGITFGLANVELALAFLLYNFDWEASQWNEM</sequence>
<dbReference type="Gramene" id="ESW25125">
    <property type="protein sequence ID" value="ESW25125"/>
    <property type="gene ID" value="PHAVU_003G009300g"/>
</dbReference>
<dbReference type="GO" id="GO:0005506">
    <property type="term" value="F:iron ion binding"/>
    <property type="evidence" value="ECO:0007669"/>
    <property type="project" value="InterPro"/>
</dbReference>
<dbReference type="PRINTS" id="PR00385">
    <property type="entry name" value="P450"/>
</dbReference>
<evidence type="ECO:0000256" key="1">
    <source>
        <dbReference type="ARBA" id="ARBA00001971"/>
    </source>
</evidence>
<dbReference type="eggNOG" id="KOG0156">
    <property type="taxonomic scope" value="Eukaryota"/>
</dbReference>
<dbReference type="Proteomes" id="UP000000226">
    <property type="component" value="Chromosome 3"/>
</dbReference>
<keyword evidence="4 8" id="KW-0479">Metal-binding</keyword>